<dbReference type="GO" id="GO:0016787">
    <property type="term" value="F:hydrolase activity"/>
    <property type="evidence" value="ECO:0007669"/>
    <property type="project" value="UniProtKB-KW"/>
</dbReference>
<dbReference type="OrthoDB" id="4305745at2"/>
<reference evidence="5" key="1">
    <citation type="submission" date="2017-11" db="EMBL/GenBank/DDBJ databases">
        <authorList>
            <person name="Zhu W."/>
        </authorList>
    </citation>
    <scope>NUCLEOTIDE SEQUENCE [LARGE SCALE GENOMIC DNA]</scope>
    <source>
        <strain evidence="5">160</strain>
    </source>
</reference>
<keyword evidence="2" id="KW-0378">Hydrolase</keyword>
<dbReference type="PANTHER" id="PTHR43540:SF6">
    <property type="entry name" value="ISOCHORISMATASE-LIKE DOMAIN-CONTAINING PROTEIN"/>
    <property type="match status" value="1"/>
</dbReference>
<proteinExistence type="inferred from homology"/>
<protein>
    <submittedName>
        <fullName evidence="4">Isochorismatase</fullName>
    </submittedName>
</protein>
<dbReference type="Pfam" id="PF00857">
    <property type="entry name" value="Isochorismatase"/>
    <property type="match status" value="1"/>
</dbReference>
<keyword evidence="5" id="KW-1185">Reference proteome</keyword>
<evidence type="ECO:0000313" key="4">
    <source>
        <dbReference type="EMBL" id="AXI07512.1"/>
    </source>
</evidence>
<organism evidence="4 5">
    <name type="scientific">Oceanobacillus zhaokaii</name>
    <dbReference type="NCBI Taxonomy" id="2052660"/>
    <lineage>
        <taxon>Bacteria</taxon>
        <taxon>Bacillati</taxon>
        <taxon>Bacillota</taxon>
        <taxon>Bacilli</taxon>
        <taxon>Bacillales</taxon>
        <taxon>Bacillaceae</taxon>
        <taxon>Oceanobacillus</taxon>
    </lineage>
</organism>
<dbReference type="KEGG" id="ocn:CUC15_00135"/>
<evidence type="ECO:0000313" key="5">
    <source>
        <dbReference type="Proteomes" id="UP000253908"/>
    </source>
</evidence>
<dbReference type="InterPro" id="IPR036380">
    <property type="entry name" value="Isochorismatase-like_sf"/>
</dbReference>
<dbReference type="Gene3D" id="3.40.50.850">
    <property type="entry name" value="Isochorismatase-like"/>
    <property type="match status" value="1"/>
</dbReference>
<accession>A0A345PBY2</accession>
<sequence length="177" mass="20259">MNTSLENTAVLFIDIINDFNFDGGEDLLQNTKEILPNLIKLKEFAMEKNLPLIYVNDHYGIWQADFKKIIAHCRNEKSQEIIDPLQPDYNDYLLIKPQHSAFFQTPLQSLLVELGKTHLIIAGIAGDICVLFTAKDAYMHKFNLTIPENCMASEDKNNNHYALNLMKSVMKANINPF</sequence>
<dbReference type="Proteomes" id="UP000253908">
    <property type="component" value="Chromosome"/>
</dbReference>
<evidence type="ECO:0000256" key="1">
    <source>
        <dbReference type="ARBA" id="ARBA00006336"/>
    </source>
</evidence>
<dbReference type="SUPFAM" id="SSF52499">
    <property type="entry name" value="Isochorismatase-like hydrolases"/>
    <property type="match status" value="1"/>
</dbReference>
<dbReference type="EMBL" id="CP024848">
    <property type="protein sequence ID" value="AXI07512.1"/>
    <property type="molecule type" value="Genomic_DNA"/>
</dbReference>
<dbReference type="RefSeq" id="WP_114914808.1">
    <property type="nucleotide sequence ID" value="NZ_CP024848.1"/>
</dbReference>
<dbReference type="PANTHER" id="PTHR43540">
    <property type="entry name" value="PEROXYUREIDOACRYLATE/UREIDOACRYLATE AMIDOHYDROLASE-RELATED"/>
    <property type="match status" value="1"/>
</dbReference>
<feature type="domain" description="Isochorismatase-like" evidence="3">
    <location>
        <begin position="8"/>
        <end position="168"/>
    </location>
</feature>
<comment type="similarity">
    <text evidence="1">Belongs to the isochorismatase family.</text>
</comment>
<dbReference type="InterPro" id="IPR050272">
    <property type="entry name" value="Isochorismatase-like_hydrls"/>
</dbReference>
<evidence type="ECO:0000256" key="2">
    <source>
        <dbReference type="ARBA" id="ARBA00022801"/>
    </source>
</evidence>
<dbReference type="AlphaFoldDB" id="A0A345PBY2"/>
<dbReference type="InterPro" id="IPR000868">
    <property type="entry name" value="Isochorismatase-like_dom"/>
</dbReference>
<evidence type="ECO:0000259" key="3">
    <source>
        <dbReference type="Pfam" id="PF00857"/>
    </source>
</evidence>
<gene>
    <name evidence="4" type="ORF">CUC15_00135</name>
</gene>
<dbReference type="CDD" id="cd00431">
    <property type="entry name" value="cysteine_hydrolases"/>
    <property type="match status" value="1"/>
</dbReference>
<name>A0A345PBY2_9BACI</name>